<dbReference type="EMBL" id="SPHZ02000010">
    <property type="protein sequence ID" value="KAF0896045.1"/>
    <property type="molecule type" value="Genomic_DNA"/>
</dbReference>
<proteinExistence type="predicted"/>
<protein>
    <recommendedName>
        <fullName evidence="4">DUF834 domain-containing protein</fullName>
    </recommendedName>
</protein>
<organism evidence="2 3">
    <name type="scientific">Oryza meyeriana var. granulata</name>
    <dbReference type="NCBI Taxonomy" id="110450"/>
    <lineage>
        <taxon>Eukaryota</taxon>
        <taxon>Viridiplantae</taxon>
        <taxon>Streptophyta</taxon>
        <taxon>Embryophyta</taxon>
        <taxon>Tracheophyta</taxon>
        <taxon>Spermatophyta</taxon>
        <taxon>Magnoliopsida</taxon>
        <taxon>Liliopsida</taxon>
        <taxon>Poales</taxon>
        <taxon>Poaceae</taxon>
        <taxon>BOP clade</taxon>
        <taxon>Oryzoideae</taxon>
        <taxon>Oryzeae</taxon>
        <taxon>Oryzinae</taxon>
        <taxon>Oryza</taxon>
        <taxon>Oryza meyeriana</taxon>
    </lineage>
</organism>
<evidence type="ECO:0008006" key="4">
    <source>
        <dbReference type="Google" id="ProtNLM"/>
    </source>
</evidence>
<dbReference type="AlphaFoldDB" id="A0A6G1C5W0"/>
<name>A0A6G1C5W0_9ORYZ</name>
<comment type="caution">
    <text evidence="2">The sequence shown here is derived from an EMBL/GenBank/DDBJ whole genome shotgun (WGS) entry which is preliminary data.</text>
</comment>
<accession>A0A6G1C5W0</accession>
<evidence type="ECO:0000313" key="2">
    <source>
        <dbReference type="EMBL" id="KAF0896045.1"/>
    </source>
</evidence>
<feature type="region of interest" description="Disordered" evidence="1">
    <location>
        <begin position="45"/>
        <end position="67"/>
    </location>
</feature>
<keyword evidence="3" id="KW-1185">Reference proteome</keyword>
<gene>
    <name evidence="2" type="ORF">E2562_018165</name>
</gene>
<dbReference type="Proteomes" id="UP000479710">
    <property type="component" value="Unassembled WGS sequence"/>
</dbReference>
<sequence length="67" mass="7269">MNRGVKIVTRRRSTGGDGEEELRWRRVGRGVVEEAVVGIGRRKRAMAAETQSGSGVSVSRERGLSDG</sequence>
<evidence type="ECO:0000313" key="3">
    <source>
        <dbReference type="Proteomes" id="UP000479710"/>
    </source>
</evidence>
<reference evidence="2 3" key="1">
    <citation type="submission" date="2019-11" db="EMBL/GenBank/DDBJ databases">
        <title>Whole genome sequence of Oryza granulata.</title>
        <authorList>
            <person name="Li W."/>
        </authorList>
    </citation>
    <scope>NUCLEOTIDE SEQUENCE [LARGE SCALE GENOMIC DNA]</scope>
    <source>
        <strain evidence="3">cv. Menghai</strain>
        <tissue evidence="2">Leaf</tissue>
    </source>
</reference>
<evidence type="ECO:0000256" key="1">
    <source>
        <dbReference type="SAM" id="MobiDB-lite"/>
    </source>
</evidence>